<feature type="compositionally biased region" description="Basic and acidic residues" evidence="1">
    <location>
        <begin position="458"/>
        <end position="486"/>
    </location>
</feature>
<feature type="compositionally biased region" description="Basic and acidic residues" evidence="1">
    <location>
        <begin position="1"/>
        <end position="12"/>
    </location>
</feature>
<feature type="region of interest" description="Disordered" evidence="1">
    <location>
        <begin position="1"/>
        <end position="99"/>
    </location>
</feature>
<organism evidence="2 3">
    <name type="scientific">Phytophthora fragariaefolia</name>
    <dbReference type="NCBI Taxonomy" id="1490495"/>
    <lineage>
        <taxon>Eukaryota</taxon>
        <taxon>Sar</taxon>
        <taxon>Stramenopiles</taxon>
        <taxon>Oomycota</taxon>
        <taxon>Peronosporomycetes</taxon>
        <taxon>Peronosporales</taxon>
        <taxon>Peronosporaceae</taxon>
        <taxon>Phytophthora</taxon>
    </lineage>
</organism>
<dbReference type="Proteomes" id="UP001165121">
    <property type="component" value="Unassembled WGS sequence"/>
</dbReference>
<dbReference type="EMBL" id="BSXT01001826">
    <property type="protein sequence ID" value="GMF45503.1"/>
    <property type="molecule type" value="Genomic_DNA"/>
</dbReference>
<feature type="compositionally biased region" description="Basic and acidic residues" evidence="1">
    <location>
        <begin position="567"/>
        <end position="580"/>
    </location>
</feature>
<proteinExistence type="predicted"/>
<feature type="region of interest" description="Disordered" evidence="1">
    <location>
        <begin position="363"/>
        <end position="402"/>
    </location>
</feature>
<reference evidence="2" key="1">
    <citation type="submission" date="2023-04" db="EMBL/GenBank/DDBJ databases">
        <title>Phytophthora fragariaefolia NBRC 109709.</title>
        <authorList>
            <person name="Ichikawa N."/>
            <person name="Sato H."/>
            <person name="Tonouchi N."/>
        </authorList>
    </citation>
    <scope>NUCLEOTIDE SEQUENCE</scope>
    <source>
        <strain evidence="2">NBRC 109709</strain>
    </source>
</reference>
<evidence type="ECO:0000256" key="1">
    <source>
        <dbReference type="SAM" id="MobiDB-lite"/>
    </source>
</evidence>
<feature type="compositionally biased region" description="Gly residues" evidence="1">
    <location>
        <begin position="388"/>
        <end position="402"/>
    </location>
</feature>
<feature type="compositionally biased region" description="Gly residues" evidence="1">
    <location>
        <begin position="90"/>
        <end position="99"/>
    </location>
</feature>
<protein>
    <submittedName>
        <fullName evidence="2">Unnamed protein product</fullName>
    </submittedName>
</protein>
<feature type="compositionally biased region" description="Low complexity" evidence="1">
    <location>
        <begin position="376"/>
        <end position="387"/>
    </location>
</feature>
<gene>
    <name evidence="2" type="ORF">Pfra01_001632100</name>
</gene>
<feature type="region of interest" description="Disordered" evidence="1">
    <location>
        <begin position="565"/>
        <end position="589"/>
    </location>
</feature>
<name>A0A9W7CWX8_9STRA</name>
<feature type="region of interest" description="Disordered" evidence="1">
    <location>
        <begin position="436"/>
        <end position="520"/>
    </location>
</feature>
<evidence type="ECO:0000313" key="3">
    <source>
        <dbReference type="Proteomes" id="UP001165121"/>
    </source>
</evidence>
<dbReference type="AlphaFoldDB" id="A0A9W7CWX8"/>
<keyword evidence="3" id="KW-1185">Reference proteome</keyword>
<sequence>MTAVSERGERAQRRSRSREQSSAATQRKPRETLTAETDGGGGTVTLKADEIRVAGDTPGNEAVPGGNERAGTARTTMVGPRNVDSRMSGNGTGEPGTGRGYIVVQEKAKALKITNFKGLDDTTPVMMWLRTVRAEVCRQAVTPGVQCRNDQLYHEVAAHLEGKAQRCFATVMENVAMSDESIGTLANMLRAKYMTRRTTPEVVDVLGARRQMRGERLLEYAQSLREIAEQGDIREDRLVSAFLKGVSSNEGATHVRGHRPSTLDEAVNVAIPHVGDYGEGYGVGPETAMAIWDEGEAREGPGPLATTTKAQNQEQRGLGGNLGNVVSGYGAAWGTVPTPPRYDTAGPLVSTGKKGSAEWWKALPPGRKRAGRPDNGAVSGQEGVVAGEQGGGGADGQDGGVVVGRDVDAVAGQDDGAASEQESGARDGRADVVVVGQGKASRMRGTTYGQVDSVVGRPEGDVATKEVTGEQKNDNAGRRGGGDQRGDASPTCEGGTTNKDENEQDQNPVADKEEGRAGDGATAAVQVVLADGSVKVHAVASYQDVAHGLDEAGVREEVTAQLTEWRGQAEADGYRQQKEQEADEEAQVA</sequence>
<comment type="caution">
    <text evidence="2">The sequence shown here is derived from an EMBL/GenBank/DDBJ whole genome shotgun (WGS) entry which is preliminary data.</text>
</comment>
<accession>A0A9W7CWX8</accession>
<dbReference type="OrthoDB" id="117242at2759"/>
<evidence type="ECO:0000313" key="2">
    <source>
        <dbReference type="EMBL" id="GMF45503.1"/>
    </source>
</evidence>